<dbReference type="GO" id="GO:0015031">
    <property type="term" value="P:protein transport"/>
    <property type="evidence" value="ECO:0007669"/>
    <property type="project" value="UniProtKB-KW"/>
</dbReference>
<evidence type="ECO:0000256" key="1">
    <source>
        <dbReference type="ARBA" id="ARBA00004167"/>
    </source>
</evidence>
<feature type="transmembrane region" description="Helical" evidence="10">
    <location>
        <begin position="6"/>
        <end position="26"/>
    </location>
</feature>
<dbReference type="HOGENOM" id="CLU_086034_3_2_2"/>
<keyword evidence="4" id="KW-0653">Protein transport</keyword>
<organism evidence="11 12">
    <name type="scientific">Cenarchaeum symbiosum (strain A)</name>
    <dbReference type="NCBI Taxonomy" id="414004"/>
    <lineage>
        <taxon>Archaea</taxon>
        <taxon>Nitrososphaerota</taxon>
        <taxon>Candidatus Cenarchaeales</taxon>
        <taxon>Candidatus Cenarchaeaceae</taxon>
        <taxon>Candidatus Cenarchaeum</taxon>
    </lineage>
</organism>
<evidence type="ECO:0000256" key="3">
    <source>
        <dbReference type="ARBA" id="ARBA00022692"/>
    </source>
</evidence>
<name>A0RU06_CENSY</name>
<keyword evidence="12" id="KW-1185">Reference proteome</keyword>
<dbReference type="Gene3D" id="1.20.5.3310">
    <property type="match status" value="1"/>
</dbReference>
<reference evidence="11 12" key="1">
    <citation type="journal article" date="2006" name="Proc. Natl. Acad. Sci. U.S.A.">
        <title>Genomic analysis of the uncultivated marine crenarchaeote Cenarchaeum symbiosum.</title>
        <authorList>
            <person name="Hallam S.J."/>
            <person name="Konstantinidis K.T."/>
            <person name="Putnam N."/>
            <person name="Schleper C."/>
            <person name="Watanabe Y."/>
            <person name="Sugahara J."/>
            <person name="Preston C."/>
            <person name="de la Torre J."/>
            <person name="Richardson P.M."/>
            <person name="DeLong E.F."/>
        </authorList>
    </citation>
    <scope>NUCLEOTIDE SEQUENCE [LARGE SCALE GENOMIC DNA]</scope>
    <source>
        <strain evidence="12">A</strain>
    </source>
</reference>
<evidence type="ECO:0000256" key="5">
    <source>
        <dbReference type="ARBA" id="ARBA00022989"/>
    </source>
</evidence>
<gene>
    <name evidence="11" type="ordered locus">CENSYa_0178</name>
</gene>
<keyword evidence="7 10" id="KW-0472">Membrane</keyword>
<evidence type="ECO:0000256" key="8">
    <source>
        <dbReference type="SAM" id="Coils"/>
    </source>
</evidence>
<evidence type="ECO:0000256" key="2">
    <source>
        <dbReference type="ARBA" id="ARBA00022448"/>
    </source>
</evidence>
<sequence>MLSLGLNVAGSEWIIIIFAALVLILGTNKLPEAAKKLGRAVNEYNKAKQDMQNQMKDYTSHDIGVKGPLGNERDKLEAIARSLGEDPSGKTTEQLKDLIQEKIGRRDDPGAA</sequence>
<evidence type="ECO:0000256" key="7">
    <source>
        <dbReference type="ARBA" id="ARBA00023136"/>
    </source>
</evidence>
<dbReference type="EMBL" id="DP000238">
    <property type="protein sequence ID" value="ABK76823.1"/>
    <property type="molecule type" value="Genomic_DNA"/>
</dbReference>
<dbReference type="EnsemblBacteria" id="ABK76823">
    <property type="protein sequence ID" value="ABK76823"/>
    <property type="gene ID" value="CENSYa_0178"/>
</dbReference>
<evidence type="ECO:0000256" key="6">
    <source>
        <dbReference type="ARBA" id="ARBA00023010"/>
    </source>
</evidence>
<dbReference type="KEGG" id="csy:CENSYa_0178"/>
<protein>
    <submittedName>
        <fullName evidence="11">Sec-independent protein secretion pathway component</fullName>
    </submittedName>
</protein>
<dbReference type="PANTHER" id="PTHR42982:SF1">
    <property type="entry name" value="SEC-INDEPENDENT PROTEIN TRANSLOCASE PROTEIN TATA"/>
    <property type="match status" value="1"/>
</dbReference>
<feature type="region of interest" description="Disordered" evidence="9">
    <location>
        <begin position="82"/>
        <end position="112"/>
    </location>
</feature>
<dbReference type="AlphaFoldDB" id="A0RU06"/>
<dbReference type="STRING" id="414004.CENSYa_0178"/>
<dbReference type="Proteomes" id="UP000000758">
    <property type="component" value="Chromosome"/>
</dbReference>
<evidence type="ECO:0000256" key="9">
    <source>
        <dbReference type="SAM" id="MobiDB-lite"/>
    </source>
</evidence>
<accession>A0RU06</accession>
<keyword evidence="2" id="KW-0813">Transport</keyword>
<evidence type="ECO:0000256" key="10">
    <source>
        <dbReference type="SAM" id="Phobius"/>
    </source>
</evidence>
<keyword evidence="3 10" id="KW-0812">Transmembrane</keyword>
<keyword evidence="5 10" id="KW-1133">Transmembrane helix</keyword>
<evidence type="ECO:0000313" key="12">
    <source>
        <dbReference type="Proteomes" id="UP000000758"/>
    </source>
</evidence>
<dbReference type="InterPro" id="IPR003369">
    <property type="entry name" value="TatA/B/E"/>
</dbReference>
<dbReference type="GO" id="GO:0016020">
    <property type="term" value="C:membrane"/>
    <property type="evidence" value="ECO:0007669"/>
    <property type="project" value="UniProtKB-ARBA"/>
</dbReference>
<dbReference type="Pfam" id="PF02416">
    <property type="entry name" value="TatA_B_E"/>
    <property type="match status" value="1"/>
</dbReference>
<evidence type="ECO:0000256" key="4">
    <source>
        <dbReference type="ARBA" id="ARBA00022927"/>
    </source>
</evidence>
<dbReference type="PATRIC" id="fig|414004.10.peg.155"/>
<evidence type="ECO:0000313" key="11">
    <source>
        <dbReference type="EMBL" id="ABK76823.1"/>
    </source>
</evidence>
<proteinExistence type="predicted"/>
<feature type="coiled-coil region" evidence="8">
    <location>
        <begin position="34"/>
        <end position="61"/>
    </location>
</feature>
<comment type="subcellular location">
    <subcellularLocation>
        <location evidence="1">Membrane</location>
        <topology evidence="1">Single-pass membrane protein</topology>
    </subcellularLocation>
</comment>
<dbReference type="PANTHER" id="PTHR42982">
    <property type="entry name" value="SEC-INDEPENDENT PROTEIN TRANSLOCASE PROTEIN TATA"/>
    <property type="match status" value="1"/>
</dbReference>
<keyword evidence="8" id="KW-0175">Coiled coil</keyword>
<keyword evidence="6" id="KW-0811">Translocation</keyword>